<dbReference type="AlphaFoldDB" id="A0A1B8P0U2"/>
<dbReference type="EC" id="1.2.1.20" evidence="4"/>
<dbReference type="Pfam" id="PF00171">
    <property type="entry name" value="Aldedh"/>
    <property type="match status" value="1"/>
</dbReference>
<dbReference type="SUPFAM" id="SSF53720">
    <property type="entry name" value="ALDH-like"/>
    <property type="match status" value="1"/>
</dbReference>
<dbReference type="InterPro" id="IPR015590">
    <property type="entry name" value="Aldehyde_DH_dom"/>
</dbReference>
<name>A0A1B8P0U2_HALEL</name>
<dbReference type="InterPro" id="IPR016161">
    <property type="entry name" value="Ald_DH/histidinol_DH"/>
</dbReference>
<dbReference type="EMBL" id="MAJD01000001">
    <property type="protein sequence ID" value="OBX35849.1"/>
    <property type="molecule type" value="Genomic_DNA"/>
</dbReference>
<sequence>MVDWRRKTAKERAGLLRRWHDLMLEHREDLAVLMTAEQGKPLAEARARLVSLPAFWSGSPRKVDVPMEK</sequence>
<dbReference type="InterPro" id="IPR016162">
    <property type="entry name" value="Ald_DH_N"/>
</dbReference>
<accession>A0A1B8P0U2</accession>
<evidence type="ECO:0000313" key="4">
    <source>
        <dbReference type="EMBL" id="OBX35849.1"/>
    </source>
</evidence>
<proteinExistence type="inferred from homology"/>
<reference evidence="4 5" key="1">
    <citation type="submission" date="2016-06" db="EMBL/GenBank/DDBJ databases">
        <title>Genome sequence of halotolerant plant growth promoting strain of Halomonas elongata HEK1 isolated from salterns of Rann of Kutch, Gujarat, India.</title>
        <authorList>
            <person name="Gaba S."/>
            <person name="Singh R.N."/>
            <person name="Abrol S."/>
            <person name="Kaushik R."/>
            <person name="Saxena A.K."/>
        </authorList>
    </citation>
    <scope>NUCLEOTIDE SEQUENCE [LARGE SCALE GENOMIC DNA]</scope>
    <source>
        <strain evidence="4 5">HEK1</strain>
    </source>
</reference>
<comment type="caution">
    <text evidence="4">The sequence shown here is derived from an EMBL/GenBank/DDBJ whole genome shotgun (WGS) entry which is preliminary data.</text>
</comment>
<evidence type="ECO:0000259" key="3">
    <source>
        <dbReference type="Pfam" id="PF00171"/>
    </source>
</evidence>
<dbReference type="PANTHER" id="PTHR43353:SF5">
    <property type="entry name" value="SUCCINATE-SEMIALDEHYDE DEHYDROGENASE, MITOCHONDRIAL"/>
    <property type="match status" value="1"/>
</dbReference>
<dbReference type="Proteomes" id="UP000092504">
    <property type="component" value="Unassembled WGS sequence"/>
</dbReference>
<evidence type="ECO:0000256" key="1">
    <source>
        <dbReference type="ARBA" id="ARBA00009986"/>
    </source>
</evidence>
<dbReference type="PANTHER" id="PTHR43353">
    <property type="entry name" value="SUCCINATE-SEMIALDEHYDE DEHYDROGENASE, MITOCHONDRIAL"/>
    <property type="match status" value="1"/>
</dbReference>
<protein>
    <submittedName>
        <fullName evidence="4">Glutarate-semialdehyde dehydrogenase DavD</fullName>
        <ecNumber evidence="4">1.2.1.20</ecNumber>
    </submittedName>
</protein>
<gene>
    <name evidence="4" type="primary">davD_2</name>
    <name evidence="4" type="ORF">A8U91_00183</name>
</gene>
<dbReference type="GO" id="GO:0009450">
    <property type="term" value="P:gamma-aminobutyric acid catabolic process"/>
    <property type="evidence" value="ECO:0007669"/>
    <property type="project" value="TreeGrafter"/>
</dbReference>
<feature type="domain" description="Aldehyde dehydrogenase" evidence="3">
    <location>
        <begin position="3"/>
        <end position="49"/>
    </location>
</feature>
<dbReference type="InterPro" id="IPR050740">
    <property type="entry name" value="Aldehyde_DH_Superfamily"/>
</dbReference>
<organism evidence="4 5">
    <name type="scientific">Halomonas elongata</name>
    <dbReference type="NCBI Taxonomy" id="2746"/>
    <lineage>
        <taxon>Bacteria</taxon>
        <taxon>Pseudomonadati</taxon>
        <taxon>Pseudomonadota</taxon>
        <taxon>Gammaproteobacteria</taxon>
        <taxon>Oceanospirillales</taxon>
        <taxon>Halomonadaceae</taxon>
        <taxon>Halomonas</taxon>
    </lineage>
</organism>
<evidence type="ECO:0000256" key="2">
    <source>
        <dbReference type="ARBA" id="ARBA00023002"/>
    </source>
</evidence>
<dbReference type="GO" id="GO:0102810">
    <property type="term" value="F:glutarate-semialdehyde dehydrogenase (NADP+) activity"/>
    <property type="evidence" value="ECO:0007669"/>
    <property type="project" value="UniProtKB-EC"/>
</dbReference>
<comment type="similarity">
    <text evidence="1">Belongs to the aldehyde dehydrogenase family.</text>
</comment>
<dbReference type="PATRIC" id="fig|2746.7.peg.192"/>
<dbReference type="GO" id="GO:0004777">
    <property type="term" value="F:succinate-semialdehyde dehydrogenase (NAD+) activity"/>
    <property type="evidence" value="ECO:0007669"/>
    <property type="project" value="TreeGrafter"/>
</dbReference>
<dbReference type="Gene3D" id="3.40.605.10">
    <property type="entry name" value="Aldehyde Dehydrogenase, Chain A, domain 1"/>
    <property type="match status" value="1"/>
</dbReference>
<keyword evidence="2 4" id="KW-0560">Oxidoreductase</keyword>
<evidence type="ECO:0000313" key="5">
    <source>
        <dbReference type="Proteomes" id="UP000092504"/>
    </source>
</evidence>